<dbReference type="Proteomes" id="UP000800096">
    <property type="component" value="Unassembled WGS sequence"/>
</dbReference>
<accession>A0A6A5QD92</accession>
<dbReference type="Gene3D" id="3.90.180.10">
    <property type="entry name" value="Medium-chain alcohol dehydrogenases, catalytic domain"/>
    <property type="match status" value="1"/>
</dbReference>
<dbReference type="PANTHER" id="PTHR45033:SF3">
    <property type="entry name" value="DEHYDROGENASE, PUTATIVE (AFU_ORTHOLOGUE AFUA_2G13270)-RELATED"/>
    <property type="match status" value="1"/>
</dbReference>
<name>A0A6A5QD92_AMPQU</name>
<dbReference type="InterPro" id="IPR020843">
    <property type="entry name" value="ER"/>
</dbReference>
<dbReference type="InterPro" id="IPR013154">
    <property type="entry name" value="ADH-like_N"/>
</dbReference>
<reference evidence="2" key="1">
    <citation type="journal article" date="2020" name="Stud. Mycol.">
        <title>101 Dothideomycetes genomes: a test case for predicting lifestyles and emergence of pathogens.</title>
        <authorList>
            <person name="Haridas S."/>
            <person name="Albert R."/>
            <person name="Binder M."/>
            <person name="Bloem J."/>
            <person name="Labutti K."/>
            <person name="Salamov A."/>
            <person name="Andreopoulos B."/>
            <person name="Baker S."/>
            <person name="Barry K."/>
            <person name="Bills G."/>
            <person name="Bluhm B."/>
            <person name="Cannon C."/>
            <person name="Castanera R."/>
            <person name="Culley D."/>
            <person name="Daum C."/>
            <person name="Ezra D."/>
            <person name="Gonzalez J."/>
            <person name="Henrissat B."/>
            <person name="Kuo A."/>
            <person name="Liang C."/>
            <person name="Lipzen A."/>
            <person name="Lutzoni F."/>
            <person name="Magnuson J."/>
            <person name="Mondo S."/>
            <person name="Nolan M."/>
            <person name="Ohm R."/>
            <person name="Pangilinan J."/>
            <person name="Park H.-J."/>
            <person name="Ramirez L."/>
            <person name="Alfaro M."/>
            <person name="Sun H."/>
            <person name="Tritt A."/>
            <person name="Yoshinaga Y."/>
            <person name="Zwiers L.-H."/>
            <person name="Turgeon B."/>
            <person name="Goodwin S."/>
            <person name="Spatafora J."/>
            <person name="Crous P."/>
            <person name="Grigoriev I."/>
        </authorList>
    </citation>
    <scope>NUCLEOTIDE SEQUENCE</scope>
    <source>
        <strain evidence="2">HMLAC05119</strain>
    </source>
</reference>
<dbReference type="Pfam" id="PF08240">
    <property type="entry name" value="ADH_N"/>
    <property type="match status" value="1"/>
</dbReference>
<sequence>MPFAIAIKKIDGKPGEVYYPLEKITLPEPEPKDNEVVVSLTAAALNHRDLFIRQHLYPGTTFGVPLLADGVGTVTHTAGSASASSWLGERVILNPGTGWASDVSGPEDARGYAIMGGTKTNPLGTLADVVALDARQLERCPAHLSDAEAAALPLTGLTAWRALRVKTACAAPGHNVLVTGIGGGVALMVLLFGVAAGCNVYVSSGDQGKIDKAVGLGARGGVNYKEKDWDTKLLDMLPHEKKYLDAIIDGAGGDIVARGSRLLKAGGIISVYGMTVSPKMDFHMGAVLRNIEVRGSTMGSRKEFADMVEFVREKKLRPVVSRTVHGLDVDKIDTLFDDMKNASQFGKLVVTLDGVKAASKL</sequence>
<keyword evidence="3" id="KW-1185">Reference proteome</keyword>
<evidence type="ECO:0000313" key="3">
    <source>
        <dbReference type="Proteomes" id="UP000800096"/>
    </source>
</evidence>
<dbReference type="Pfam" id="PF00107">
    <property type="entry name" value="ADH_zinc_N"/>
    <property type="match status" value="1"/>
</dbReference>
<organism evidence="2 3">
    <name type="scientific">Ampelomyces quisqualis</name>
    <name type="common">Powdery mildew agent</name>
    <dbReference type="NCBI Taxonomy" id="50730"/>
    <lineage>
        <taxon>Eukaryota</taxon>
        <taxon>Fungi</taxon>
        <taxon>Dikarya</taxon>
        <taxon>Ascomycota</taxon>
        <taxon>Pezizomycotina</taxon>
        <taxon>Dothideomycetes</taxon>
        <taxon>Pleosporomycetidae</taxon>
        <taxon>Pleosporales</taxon>
        <taxon>Pleosporineae</taxon>
        <taxon>Phaeosphaeriaceae</taxon>
        <taxon>Ampelomyces</taxon>
    </lineage>
</organism>
<dbReference type="OrthoDB" id="449487at2759"/>
<dbReference type="InterPro" id="IPR013149">
    <property type="entry name" value="ADH-like_C"/>
</dbReference>
<evidence type="ECO:0000313" key="2">
    <source>
        <dbReference type="EMBL" id="KAF1912776.1"/>
    </source>
</evidence>
<dbReference type="SUPFAM" id="SSF51735">
    <property type="entry name" value="NAD(P)-binding Rossmann-fold domains"/>
    <property type="match status" value="1"/>
</dbReference>
<gene>
    <name evidence="2" type="ORF">BDU57DRAFT_521324</name>
</gene>
<dbReference type="CDD" id="cd05188">
    <property type="entry name" value="MDR"/>
    <property type="match status" value="1"/>
</dbReference>
<dbReference type="PANTHER" id="PTHR45033">
    <property type="match status" value="1"/>
</dbReference>
<dbReference type="SUPFAM" id="SSF50129">
    <property type="entry name" value="GroES-like"/>
    <property type="match status" value="1"/>
</dbReference>
<dbReference type="InterPro" id="IPR036291">
    <property type="entry name" value="NAD(P)-bd_dom_sf"/>
</dbReference>
<dbReference type="EMBL" id="ML979139">
    <property type="protein sequence ID" value="KAF1912776.1"/>
    <property type="molecule type" value="Genomic_DNA"/>
</dbReference>
<dbReference type="GO" id="GO:0016491">
    <property type="term" value="F:oxidoreductase activity"/>
    <property type="evidence" value="ECO:0007669"/>
    <property type="project" value="InterPro"/>
</dbReference>
<dbReference type="InterPro" id="IPR052711">
    <property type="entry name" value="Zinc_ADH-like"/>
</dbReference>
<dbReference type="Gene3D" id="3.40.50.720">
    <property type="entry name" value="NAD(P)-binding Rossmann-like Domain"/>
    <property type="match status" value="1"/>
</dbReference>
<protein>
    <recommendedName>
        <fullName evidence="1">Enoyl reductase (ER) domain-containing protein</fullName>
    </recommendedName>
</protein>
<proteinExistence type="predicted"/>
<evidence type="ECO:0000259" key="1">
    <source>
        <dbReference type="SMART" id="SM00829"/>
    </source>
</evidence>
<dbReference type="FunFam" id="3.40.50.720:FF:000481">
    <property type="entry name" value="Alcohol dehydrogenase, variant"/>
    <property type="match status" value="1"/>
</dbReference>
<dbReference type="SMART" id="SM00829">
    <property type="entry name" value="PKS_ER"/>
    <property type="match status" value="1"/>
</dbReference>
<dbReference type="InterPro" id="IPR011032">
    <property type="entry name" value="GroES-like_sf"/>
</dbReference>
<feature type="domain" description="Enoyl reductase (ER)" evidence="1">
    <location>
        <begin position="12"/>
        <end position="350"/>
    </location>
</feature>
<dbReference type="AlphaFoldDB" id="A0A6A5QD92"/>